<keyword evidence="2 4" id="KW-0863">Zinc-finger</keyword>
<evidence type="ECO:0000256" key="1">
    <source>
        <dbReference type="ARBA" id="ARBA00022723"/>
    </source>
</evidence>
<feature type="region of interest" description="Disordered" evidence="5">
    <location>
        <begin position="527"/>
        <end position="550"/>
    </location>
</feature>
<proteinExistence type="predicted"/>
<dbReference type="GO" id="GO:0008270">
    <property type="term" value="F:zinc ion binding"/>
    <property type="evidence" value="ECO:0007669"/>
    <property type="project" value="UniProtKB-KW"/>
</dbReference>
<dbReference type="InterPro" id="IPR007527">
    <property type="entry name" value="Znf_SWIM"/>
</dbReference>
<evidence type="ECO:0000313" key="8">
    <source>
        <dbReference type="Proteomes" id="UP000828251"/>
    </source>
</evidence>
<keyword evidence="3" id="KW-0862">Zinc</keyword>
<reference evidence="7 8" key="1">
    <citation type="journal article" date="2021" name="Plant Biotechnol. J.">
        <title>Multi-omics assisted identification of the key and species-specific regulatory components of drought-tolerant mechanisms in Gossypium stocksii.</title>
        <authorList>
            <person name="Yu D."/>
            <person name="Ke L."/>
            <person name="Zhang D."/>
            <person name="Wu Y."/>
            <person name="Sun Y."/>
            <person name="Mei J."/>
            <person name="Sun J."/>
            <person name="Sun Y."/>
        </authorList>
    </citation>
    <scope>NUCLEOTIDE SEQUENCE [LARGE SCALE GENOMIC DNA]</scope>
    <source>
        <strain evidence="8">cv. E1</strain>
        <tissue evidence="7">Leaf</tissue>
    </source>
</reference>
<dbReference type="AlphaFoldDB" id="A0A9D3ZFQ3"/>
<keyword evidence="8" id="KW-1185">Reference proteome</keyword>
<dbReference type="PROSITE" id="PS50966">
    <property type="entry name" value="ZF_SWIM"/>
    <property type="match status" value="1"/>
</dbReference>
<dbReference type="InterPro" id="IPR006564">
    <property type="entry name" value="Znf_PMZ"/>
</dbReference>
<name>A0A9D3ZFQ3_9ROSI</name>
<evidence type="ECO:0000256" key="3">
    <source>
        <dbReference type="ARBA" id="ARBA00022833"/>
    </source>
</evidence>
<organism evidence="7 8">
    <name type="scientific">Gossypium stocksii</name>
    <dbReference type="NCBI Taxonomy" id="47602"/>
    <lineage>
        <taxon>Eukaryota</taxon>
        <taxon>Viridiplantae</taxon>
        <taxon>Streptophyta</taxon>
        <taxon>Embryophyta</taxon>
        <taxon>Tracheophyta</taxon>
        <taxon>Spermatophyta</taxon>
        <taxon>Magnoliopsida</taxon>
        <taxon>eudicotyledons</taxon>
        <taxon>Gunneridae</taxon>
        <taxon>Pentapetalae</taxon>
        <taxon>rosids</taxon>
        <taxon>malvids</taxon>
        <taxon>Malvales</taxon>
        <taxon>Malvaceae</taxon>
        <taxon>Malvoideae</taxon>
        <taxon>Gossypium</taxon>
    </lineage>
</organism>
<evidence type="ECO:0000256" key="4">
    <source>
        <dbReference type="PROSITE-ProRule" id="PRU00325"/>
    </source>
</evidence>
<feature type="domain" description="SWIM-type" evidence="6">
    <location>
        <begin position="437"/>
        <end position="479"/>
    </location>
</feature>
<accession>A0A9D3ZFQ3</accession>
<dbReference type="OrthoDB" id="1001935at2759"/>
<dbReference type="Pfam" id="PF04434">
    <property type="entry name" value="SWIM"/>
    <property type="match status" value="1"/>
</dbReference>
<dbReference type="EMBL" id="JAIQCV010000013">
    <property type="protein sequence ID" value="KAH1032224.1"/>
    <property type="molecule type" value="Genomic_DNA"/>
</dbReference>
<evidence type="ECO:0000256" key="2">
    <source>
        <dbReference type="ARBA" id="ARBA00022771"/>
    </source>
</evidence>
<keyword evidence="1" id="KW-0479">Metal-binding</keyword>
<evidence type="ECO:0000256" key="5">
    <source>
        <dbReference type="SAM" id="MobiDB-lite"/>
    </source>
</evidence>
<gene>
    <name evidence="7" type="ORF">J1N35_044398</name>
</gene>
<evidence type="ECO:0000313" key="7">
    <source>
        <dbReference type="EMBL" id="KAH1032224.1"/>
    </source>
</evidence>
<dbReference type="SMART" id="SM00575">
    <property type="entry name" value="ZnF_PMZ"/>
    <property type="match status" value="1"/>
</dbReference>
<dbReference type="PANTHER" id="PTHR31973">
    <property type="entry name" value="POLYPROTEIN, PUTATIVE-RELATED"/>
    <property type="match status" value="1"/>
</dbReference>
<protein>
    <recommendedName>
        <fullName evidence="6">SWIM-type domain-containing protein</fullName>
    </recommendedName>
</protein>
<sequence length="630" mass="70794">MIGTGPKKGFKALKPTNGKLNFKTIDDQTAFDDLSKMGAKMVSLEATMKGLVHGLEQGPNTAPMEDDVPFLEKIMDGESDGRDKLTFKLFDIGTGFDVEQNTLGGDFVGEASGSDDSSYKAYELGTSYSDSFESDGDRVDEPEVELVGEMIQKELDHLPSSSCWGLEDDFDSNSDDDLNNDVDYDKYGNKKVGFGIIVSRTKCMRAKIRALELVQGNHKTQYANIYDYLLELRRSNPGWLTSCRRIIGLDGCWLKGYYGGHLFAAVGGLIEAISLLFRNAEARNCARHLYNNFKNIEGFRGQVMRLTYWKAAKVTFLRQFEEAMSEMRSLSESAEAWLCDKDPRTWSRAHFSTRCKSDLLLNNNNECFNKIILEARDKPILTMLEIIRRKVMTRLVSMREATEKYPGSLCPRIQKKLSEIVSQSNNIWPVYAGNEKYEVDCGLGNKHVVDLLNSSCSCRKWDLSGIPCKHVVSCMQLLVVSPETYVNTCYTVTTKLNIYSHLINPVKGPMQWEHVRDMEPIIPPIIRRPLGRPKQTRRKEVGEARKSGPKLSKIGQQANYTKCGKPGHNTMICKGIVGGNQMASQSSSLQISNQATSMDNTSIQPPLTQQSSNLTVNFRAKLPFKRKFVL</sequence>
<evidence type="ECO:0000259" key="6">
    <source>
        <dbReference type="PROSITE" id="PS50966"/>
    </source>
</evidence>
<comment type="caution">
    <text evidence="7">The sequence shown here is derived from an EMBL/GenBank/DDBJ whole genome shotgun (WGS) entry which is preliminary data.</text>
</comment>
<dbReference type="PANTHER" id="PTHR31973:SF199">
    <property type="entry name" value="SWIM-TYPE DOMAIN-CONTAINING PROTEIN"/>
    <property type="match status" value="1"/>
</dbReference>
<dbReference type="Proteomes" id="UP000828251">
    <property type="component" value="Unassembled WGS sequence"/>
</dbReference>